<reference evidence="1" key="1">
    <citation type="submission" date="2023-03" db="EMBL/GenBank/DDBJ databases">
        <authorList>
            <person name="Steffen K."/>
            <person name="Cardenas P."/>
        </authorList>
    </citation>
    <scope>NUCLEOTIDE SEQUENCE</scope>
</reference>
<gene>
    <name evidence="1" type="ORF">GBAR_LOCUS27321</name>
</gene>
<keyword evidence="2" id="KW-1185">Reference proteome</keyword>
<comment type="caution">
    <text evidence="1">The sequence shown here is derived from an EMBL/GenBank/DDBJ whole genome shotgun (WGS) entry which is preliminary data.</text>
</comment>
<evidence type="ECO:0000313" key="1">
    <source>
        <dbReference type="EMBL" id="CAI8049604.1"/>
    </source>
</evidence>
<organism evidence="1 2">
    <name type="scientific">Geodia barretti</name>
    <name type="common">Barrett's horny sponge</name>
    <dbReference type="NCBI Taxonomy" id="519541"/>
    <lineage>
        <taxon>Eukaryota</taxon>
        <taxon>Metazoa</taxon>
        <taxon>Porifera</taxon>
        <taxon>Demospongiae</taxon>
        <taxon>Heteroscleromorpha</taxon>
        <taxon>Tetractinellida</taxon>
        <taxon>Astrophorina</taxon>
        <taxon>Geodiidae</taxon>
        <taxon>Geodia</taxon>
    </lineage>
</organism>
<dbReference type="Proteomes" id="UP001174909">
    <property type="component" value="Unassembled WGS sequence"/>
</dbReference>
<proteinExistence type="predicted"/>
<sequence>MIIRPYNYEFAMPPARKWTRIEDLAVLHLYRGKVAHDSREVAALAAAIERSSKSIGARMQAFAGLDPANPYSPSGKATGLTQSVWGEYLADRTAIAIEGQRAYLGILNRYSMGRP</sequence>
<protein>
    <submittedName>
        <fullName evidence="1">Uncharacterized protein</fullName>
    </submittedName>
</protein>
<accession>A0AA35TKB7</accession>
<evidence type="ECO:0000313" key="2">
    <source>
        <dbReference type="Proteomes" id="UP001174909"/>
    </source>
</evidence>
<name>A0AA35TKB7_GEOBA</name>
<dbReference type="AlphaFoldDB" id="A0AA35TKB7"/>
<dbReference type="EMBL" id="CASHTH010003804">
    <property type="protein sequence ID" value="CAI8049604.1"/>
    <property type="molecule type" value="Genomic_DNA"/>
</dbReference>